<dbReference type="HAMAP" id="MF_00508">
    <property type="entry name" value="Ribosomal_uS10"/>
    <property type="match status" value="1"/>
</dbReference>
<comment type="subunit">
    <text evidence="4">Part of the 30S ribosomal subunit.</text>
</comment>
<proteinExistence type="inferred from homology"/>
<keyword evidence="2 4" id="KW-0689">Ribosomal protein</keyword>
<comment type="similarity">
    <text evidence="1 4">Belongs to the universal ribosomal protein uS10 family.</text>
</comment>
<evidence type="ECO:0000256" key="3">
    <source>
        <dbReference type="ARBA" id="ARBA00023274"/>
    </source>
</evidence>
<evidence type="ECO:0000313" key="6">
    <source>
        <dbReference type="EMBL" id="PIM96482.1"/>
    </source>
</evidence>
<dbReference type="Pfam" id="PF00338">
    <property type="entry name" value="Ribosomal_S10"/>
    <property type="match status" value="1"/>
</dbReference>
<dbReference type="SUPFAM" id="SSF54999">
    <property type="entry name" value="Ribosomal protein S10"/>
    <property type="match status" value="1"/>
</dbReference>
<keyword evidence="7" id="KW-1185">Reference proteome</keyword>
<evidence type="ECO:0000256" key="1">
    <source>
        <dbReference type="ARBA" id="ARBA00007102"/>
    </source>
</evidence>
<dbReference type="InterPro" id="IPR036838">
    <property type="entry name" value="Ribosomal_uS10_dom_sf"/>
</dbReference>
<dbReference type="InterPro" id="IPR001848">
    <property type="entry name" value="Ribosomal_uS10"/>
</dbReference>
<sequence>MKFNIKSKSFNSDILSSYMENLLLIFRMKPHVKISGIATLPTKIKKFTVNRSPHIDNKSRDQFEIRTYSKILMIIGDFNEVFSSLTKTITPQGVNVGINTSGNSSKNYIRTNGIN</sequence>
<dbReference type="NCBIfam" id="TIGR01049">
    <property type="entry name" value="rpsJ_bact"/>
    <property type="match status" value="1"/>
</dbReference>
<dbReference type="PRINTS" id="PR00971">
    <property type="entry name" value="RIBOSOMALS10"/>
</dbReference>
<feature type="domain" description="Small ribosomal subunit protein uS10" evidence="5">
    <location>
        <begin position="4"/>
        <end position="99"/>
    </location>
</feature>
<evidence type="ECO:0000256" key="4">
    <source>
        <dbReference type="HAMAP-Rule" id="MF_00508"/>
    </source>
</evidence>
<dbReference type="PANTHER" id="PTHR11700">
    <property type="entry name" value="30S RIBOSOMAL PROTEIN S10 FAMILY MEMBER"/>
    <property type="match status" value="1"/>
</dbReference>
<dbReference type="Gene3D" id="3.30.70.600">
    <property type="entry name" value="Ribosomal protein S10 domain"/>
    <property type="match status" value="1"/>
</dbReference>
<dbReference type="EMBL" id="NXGS01000027">
    <property type="protein sequence ID" value="PIM96482.1"/>
    <property type="molecule type" value="Genomic_DNA"/>
</dbReference>
<name>A0ABX4MI57_9HYPH</name>
<evidence type="ECO:0000313" key="7">
    <source>
        <dbReference type="Proteomes" id="UP000229529"/>
    </source>
</evidence>
<dbReference type="GO" id="GO:0005840">
    <property type="term" value="C:ribosome"/>
    <property type="evidence" value="ECO:0007669"/>
    <property type="project" value="UniProtKB-KW"/>
</dbReference>
<comment type="function">
    <text evidence="4">Involved in the binding of tRNA to the ribosomes.</text>
</comment>
<keyword evidence="3 4" id="KW-0687">Ribonucleoprotein</keyword>
<dbReference type="SMART" id="SM01403">
    <property type="entry name" value="Ribosomal_S10"/>
    <property type="match status" value="1"/>
</dbReference>
<evidence type="ECO:0000259" key="5">
    <source>
        <dbReference type="SMART" id="SM01403"/>
    </source>
</evidence>
<protein>
    <recommendedName>
        <fullName evidence="4">Small ribosomal subunit protein uS10</fullName>
    </recommendedName>
</protein>
<gene>
    <name evidence="4 6" type="primary">rpsJ</name>
    <name evidence="6" type="ORF">alecur_72</name>
</gene>
<dbReference type="Proteomes" id="UP000229529">
    <property type="component" value="Unassembled WGS sequence"/>
</dbReference>
<organism evidence="6 7">
    <name type="scientific">Candidatus Hodgkinia cicadicola</name>
    <dbReference type="NCBI Taxonomy" id="573658"/>
    <lineage>
        <taxon>Bacteria</taxon>
        <taxon>Pseudomonadati</taxon>
        <taxon>Pseudomonadota</taxon>
        <taxon>Alphaproteobacteria</taxon>
        <taxon>Hyphomicrobiales</taxon>
        <taxon>Candidatus Hodgkinia</taxon>
    </lineage>
</organism>
<reference evidence="6" key="1">
    <citation type="submission" date="2017-09" db="EMBL/GenBank/DDBJ databases">
        <authorList>
            <person name="Campbell M.A."/>
            <person name="Lukasik P."/>
            <person name="Simon C."/>
            <person name="McCutcheon J.P."/>
        </authorList>
    </citation>
    <scope>NUCLEOTIDE SEQUENCE [LARGE SCALE GENOMIC DNA]</scope>
    <source>
        <strain evidence="6">ALECUR</strain>
    </source>
</reference>
<accession>A0ABX4MI57</accession>
<evidence type="ECO:0000256" key="2">
    <source>
        <dbReference type="ARBA" id="ARBA00022980"/>
    </source>
</evidence>
<comment type="caution">
    <text evidence="6">The sequence shown here is derived from an EMBL/GenBank/DDBJ whole genome shotgun (WGS) entry which is preliminary data.</text>
</comment>
<dbReference type="InterPro" id="IPR027486">
    <property type="entry name" value="Ribosomal_uS10_dom"/>
</dbReference>